<reference evidence="1 2" key="1">
    <citation type="submission" date="2018-06" db="EMBL/GenBank/DDBJ databases">
        <title>Comparative genomics reveals the genomic features of Rhizophagus irregularis, R. cerebriforme, R. diaphanum and Gigaspora rosea, and their symbiotic lifestyle signature.</title>
        <authorList>
            <person name="Morin E."/>
            <person name="San Clemente H."/>
            <person name="Chen E.C.H."/>
            <person name="De La Providencia I."/>
            <person name="Hainaut M."/>
            <person name="Kuo A."/>
            <person name="Kohler A."/>
            <person name="Murat C."/>
            <person name="Tang N."/>
            <person name="Roy S."/>
            <person name="Loubradou J."/>
            <person name="Henrissat B."/>
            <person name="Grigoriev I.V."/>
            <person name="Corradi N."/>
            <person name="Roux C."/>
            <person name="Martin F.M."/>
        </authorList>
    </citation>
    <scope>NUCLEOTIDE SEQUENCE [LARGE SCALE GENOMIC DNA]</scope>
    <source>
        <strain evidence="1 2">DAOM 194757</strain>
    </source>
</reference>
<dbReference type="AlphaFoldDB" id="A0A397V1C1"/>
<accession>A0A397V1C1</accession>
<evidence type="ECO:0000313" key="2">
    <source>
        <dbReference type="Proteomes" id="UP000266673"/>
    </source>
</evidence>
<comment type="caution">
    <text evidence="1">The sequence shown here is derived from an EMBL/GenBank/DDBJ whole genome shotgun (WGS) entry which is preliminary data.</text>
</comment>
<name>A0A397V1C1_9GLOM</name>
<gene>
    <name evidence="1" type="ORF">C2G38_2191843</name>
</gene>
<proteinExistence type="predicted"/>
<keyword evidence="2" id="KW-1185">Reference proteome</keyword>
<evidence type="ECO:0000313" key="1">
    <source>
        <dbReference type="EMBL" id="RIB15691.1"/>
    </source>
</evidence>
<dbReference type="OrthoDB" id="2429906at2759"/>
<dbReference type="Proteomes" id="UP000266673">
    <property type="component" value="Unassembled WGS sequence"/>
</dbReference>
<dbReference type="EMBL" id="QKWP01000728">
    <property type="protein sequence ID" value="RIB15691.1"/>
    <property type="molecule type" value="Genomic_DNA"/>
</dbReference>
<sequence length="200" mass="22459">MIETSVLDHMIDNIYRSRLLNWAEIPLEKNSIDKVNFLEFLFIIYELIVAIDENSSKLNKLMNTLSRRKQEWKSNNSDVDFDALIISKAAKKLVLSQAITTSTPTSSSSYNDTTSSQISSLAGLLELFLTPTQAKETLKEMNALLSLEIVVFTTDSNILLTPDQLLISADDNDLISDIQIKPGQLIKIGIADILDYDRKC</sequence>
<organism evidence="1 2">
    <name type="scientific">Gigaspora rosea</name>
    <dbReference type="NCBI Taxonomy" id="44941"/>
    <lineage>
        <taxon>Eukaryota</taxon>
        <taxon>Fungi</taxon>
        <taxon>Fungi incertae sedis</taxon>
        <taxon>Mucoromycota</taxon>
        <taxon>Glomeromycotina</taxon>
        <taxon>Glomeromycetes</taxon>
        <taxon>Diversisporales</taxon>
        <taxon>Gigasporaceae</taxon>
        <taxon>Gigaspora</taxon>
    </lineage>
</organism>
<protein>
    <submittedName>
        <fullName evidence="1">Uncharacterized protein</fullName>
    </submittedName>
</protein>